<feature type="region of interest" description="Disordered" evidence="1">
    <location>
        <begin position="29"/>
        <end position="57"/>
    </location>
</feature>
<proteinExistence type="predicted"/>
<protein>
    <submittedName>
        <fullName evidence="2">Uncharacterized protein</fullName>
    </submittedName>
</protein>
<dbReference type="InterPro" id="IPR000389">
    <property type="entry name" value="Small_hydrophilic_seed_prot"/>
</dbReference>
<dbReference type="STRING" id="3818.A0A444ZMY2"/>
<feature type="compositionally biased region" description="Basic and acidic residues" evidence="1">
    <location>
        <begin position="209"/>
        <end position="233"/>
    </location>
</feature>
<keyword evidence="3" id="KW-1185">Reference proteome</keyword>
<dbReference type="EMBL" id="SDMP01000014">
    <property type="protein sequence ID" value="RYR15465.1"/>
    <property type="molecule type" value="Genomic_DNA"/>
</dbReference>
<gene>
    <name evidence="2" type="ORF">Ahy_B04g072206</name>
</gene>
<evidence type="ECO:0000256" key="1">
    <source>
        <dbReference type="SAM" id="MobiDB-lite"/>
    </source>
</evidence>
<dbReference type="AlphaFoldDB" id="A0A444ZMY2"/>
<dbReference type="Proteomes" id="UP000289738">
    <property type="component" value="Chromosome B04"/>
</dbReference>
<feature type="compositionally biased region" description="Basic and acidic residues" evidence="1">
    <location>
        <begin position="95"/>
        <end position="109"/>
    </location>
</feature>
<organism evidence="2 3">
    <name type="scientific">Arachis hypogaea</name>
    <name type="common">Peanut</name>
    <dbReference type="NCBI Taxonomy" id="3818"/>
    <lineage>
        <taxon>Eukaryota</taxon>
        <taxon>Viridiplantae</taxon>
        <taxon>Streptophyta</taxon>
        <taxon>Embryophyta</taxon>
        <taxon>Tracheophyta</taxon>
        <taxon>Spermatophyta</taxon>
        <taxon>Magnoliopsida</taxon>
        <taxon>eudicotyledons</taxon>
        <taxon>Gunneridae</taxon>
        <taxon>Pentapetalae</taxon>
        <taxon>rosids</taxon>
        <taxon>fabids</taxon>
        <taxon>Fabales</taxon>
        <taxon>Fabaceae</taxon>
        <taxon>Papilionoideae</taxon>
        <taxon>50 kb inversion clade</taxon>
        <taxon>dalbergioids sensu lato</taxon>
        <taxon>Dalbergieae</taxon>
        <taxon>Pterocarpus clade</taxon>
        <taxon>Arachis</taxon>
    </lineage>
</organism>
<feature type="compositionally biased region" description="Basic and acidic residues" evidence="1">
    <location>
        <begin position="148"/>
        <end position="163"/>
    </location>
</feature>
<dbReference type="GO" id="GO:0009737">
    <property type="term" value="P:response to abscisic acid"/>
    <property type="evidence" value="ECO:0007669"/>
    <property type="project" value="TreeGrafter"/>
</dbReference>
<dbReference type="Pfam" id="PF00477">
    <property type="entry name" value="LEA_5"/>
    <property type="match status" value="2"/>
</dbReference>
<comment type="caution">
    <text evidence="2">The sequence shown here is derived from an EMBL/GenBank/DDBJ whole genome shotgun (WGS) entry which is preliminary data.</text>
</comment>
<feature type="region of interest" description="Disordered" evidence="1">
    <location>
        <begin position="91"/>
        <end position="276"/>
    </location>
</feature>
<dbReference type="PANTHER" id="PTHR34671">
    <property type="entry name" value="EM-LIKE PROTEIN GEA1"/>
    <property type="match status" value="1"/>
</dbReference>
<feature type="compositionally biased region" description="Basic and acidic residues" evidence="1">
    <location>
        <begin position="254"/>
        <end position="276"/>
    </location>
</feature>
<accession>A0A444ZMY2</accession>
<dbReference type="GO" id="GO:0005829">
    <property type="term" value="C:cytosol"/>
    <property type="evidence" value="ECO:0007669"/>
    <property type="project" value="TreeGrafter"/>
</dbReference>
<name>A0A444ZMY2_ARAHY</name>
<sequence>MILSLSLPVFVSVPQNKRYLMDISKSIGRSREGQTRKEQLGSEGYHEMGTKGGQTKKEHIGTADYQEMGHKGGLSTMDKSGREHAAEKCININESKQKKHEEFDERAKQGETVVPDGTSGKNLEAQEHLAEGRSRGGQTRKKQLGSEGYHEMGTKGGQTRKEQIGTAGYQEMGRKGGLSTMDKSGGEHAAEEGIDINESNIGRSRGGQTRKEQLGSEGYHEMDTKGGQTKKEQIGTTDYQEIRRKGGLSTLDKSGGEHVAEEGIDINESKFINEEK</sequence>
<evidence type="ECO:0000313" key="3">
    <source>
        <dbReference type="Proteomes" id="UP000289738"/>
    </source>
</evidence>
<evidence type="ECO:0000313" key="2">
    <source>
        <dbReference type="EMBL" id="RYR15465.1"/>
    </source>
</evidence>
<feature type="compositionally biased region" description="Basic and acidic residues" evidence="1">
    <location>
        <begin position="124"/>
        <end position="134"/>
    </location>
</feature>
<reference evidence="2 3" key="1">
    <citation type="submission" date="2019-01" db="EMBL/GenBank/DDBJ databases">
        <title>Sequencing of cultivated peanut Arachis hypogaea provides insights into genome evolution and oil improvement.</title>
        <authorList>
            <person name="Chen X."/>
        </authorList>
    </citation>
    <scope>NUCLEOTIDE SEQUENCE [LARGE SCALE GENOMIC DNA]</scope>
    <source>
        <strain evidence="3">cv. Fuhuasheng</strain>
        <tissue evidence="2">Leaves</tissue>
    </source>
</reference>
<dbReference type="PANTHER" id="PTHR34671:SF11">
    <property type="entry name" value="EM-LIKE PROTEIN GEA1"/>
    <property type="match status" value="1"/>
</dbReference>
<dbReference type="InterPro" id="IPR038956">
    <property type="entry name" value="LEA_5"/>
</dbReference>